<dbReference type="AlphaFoldDB" id="A0A1A9APS9"/>
<gene>
    <name evidence="3" type="ORF">POVWA1_086200</name>
    <name evidence="4" type="ORF">POVWA2_086990</name>
</gene>
<name>A0A1A9APS9_PLAOA</name>
<evidence type="ECO:0000313" key="4">
    <source>
        <dbReference type="EMBL" id="SBT58729.1"/>
    </source>
</evidence>
<accession>A0A1A9APS9</accession>
<evidence type="ECO:0000313" key="5">
    <source>
        <dbReference type="Proteomes" id="UP000078550"/>
    </source>
</evidence>
<feature type="signal peptide" evidence="1">
    <location>
        <begin position="1"/>
        <end position="28"/>
    </location>
</feature>
<evidence type="ECO:0000259" key="2">
    <source>
        <dbReference type="Pfam" id="PF12319"/>
    </source>
</evidence>
<evidence type="ECO:0000313" key="6">
    <source>
        <dbReference type="Proteomes" id="UP000078555"/>
    </source>
</evidence>
<reference evidence="3" key="2">
    <citation type="submission" date="2016-05" db="EMBL/GenBank/DDBJ databases">
        <authorList>
            <person name="Lavstsen T."/>
            <person name="Jespersen J.S."/>
        </authorList>
    </citation>
    <scope>NUCLEOTIDE SEQUENCE [LARGE SCALE GENOMIC DNA]</scope>
</reference>
<organism evidence="3 6">
    <name type="scientific">Plasmodium ovale wallikeri</name>
    <dbReference type="NCBI Taxonomy" id="864142"/>
    <lineage>
        <taxon>Eukaryota</taxon>
        <taxon>Sar</taxon>
        <taxon>Alveolata</taxon>
        <taxon>Apicomplexa</taxon>
        <taxon>Aconoidasida</taxon>
        <taxon>Haemosporida</taxon>
        <taxon>Plasmodiidae</taxon>
        <taxon>Plasmodium</taxon>
        <taxon>Plasmodium (Plasmodium)</taxon>
    </lineage>
</organism>
<dbReference type="EMBL" id="FLRE01002495">
    <property type="protein sequence ID" value="SBT58729.1"/>
    <property type="molecule type" value="Genomic_DNA"/>
</dbReference>
<sequence length="344" mass="41888">MKAVPTISYKLKIIFVLLSAFFSSYASAASPATNYSSKINPSYLVHPRSYNTYLNVEENDADPLDGIVKLKNNWKTFVELNKEEMNKLEKLKEKEWDKWLEEVETQWSEFRYFLNNKKSKWIQKKNQEWTKWIKAMEQKWMNYRINIDRGILPSNLRNAITYHGMDTSHAIKKDVQNKMTQDLKKWISSNDANLYKWILRDWNTWKENRMQEWNSKKWKVSEDEYWKEHPDLSISADALYLILKHSRTQWEGRKKREDNQWKKLTDSLEGKYLSINHNEWEKWKEDKFRKYHYALFKFGHFNKLGNTDKERDVRITIRKYTQGEKRTEKVLTYRRGYLDTFLRV</sequence>
<dbReference type="EMBL" id="FLRD01001784">
    <property type="protein sequence ID" value="SBT58198.1"/>
    <property type="molecule type" value="Genomic_DNA"/>
</dbReference>
<dbReference type="Pfam" id="PF12319">
    <property type="entry name" value="TryThrA_C"/>
    <property type="match status" value="1"/>
</dbReference>
<keyword evidence="1" id="KW-0732">Signal</keyword>
<keyword evidence="6" id="KW-1185">Reference proteome</keyword>
<dbReference type="InterPro" id="IPR022089">
    <property type="entry name" value="Plasmodium-antigen_C"/>
</dbReference>
<protein>
    <submittedName>
        <fullName evidence="3">Tryptophan-rich antigen, putative</fullName>
    </submittedName>
</protein>
<feature type="chain" id="PRO_5015060060" evidence="1">
    <location>
        <begin position="29"/>
        <end position="344"/>
    </location>
</feature>
<reference evidence="5 6" key="1">
    <citation type="submission" date="2016-05" db="EMBL/GenBank/DDBJ databases">
        <authorList>
            <person name="Naeem Raeece"/>
        </authorList>
    </citation>
    <scope>NUCLEOTIDE SEQUENCE [LARGE SCALE GENOMIC DNA]</scope>
</reference>
<evidence type="ECO:0000313" key="3">
    <source>
        <dbReference type="EMBL" id="SBT58198.1"/>
    </source>
</evidence>
<proteinExistence type="predicted"/>
<dbReference type="Proteomes" id="UP000078550">
    <property type="component" value="Unassembled WGS sequence"/>
</dbReference>
<evidence type="ECO:0000256" key="1">
    <source>
        <dbReference type="SAM" id="SignalP"/>
    </source>
</evidence>
<feature type="domain" description="Tryptophan/threonine-rich plasmodium antigen C-terminal" evidence="2">
    <location>
        <begin position="95"/>
        <end position="293"/>
    </location>
</feature>
<dbReference type="Proteomes" id="UP000078555">
    <property type="component" value="Unassembled WGS sequence"/>
</dbReference>